<reference evidence="1" key="1">
    <citation type="submission" date="2021-02" db="EMBL/GenBank/DDBJ databases">
        <authorList>
            <person name="Nowell W R."/>
        </authorList>
    </citation>
    <scope>NUCLEOTIDE SEQUENCE</scope>
</reference>
<sequence length="424" mass="49114">MSLSIISQHCKTIQEQYSINVELKLLLDDIVQELNKLKENDNNEDLFYNSLQEILLIINNVDTSLLNHELFFILRDILATLFSKWNNLSEQEAVIFQMINTHFYNILNAIGETNIEEYKILFCNKTLIDSIILCVDSLATNDEQYKSDTNLSILNCMIIGLNHLQVKQKQLQDDSTLLALLDSLVNLICSHYYVDALKDLELESTSITIAQDFLLETCPLYIVTYDGTREGDISETISNFLFPSHCLDIFQRFTSTISSWTNIVIRCMSSLMSILQYIVFRDNRKLYGYIHLRLVDHIYIILNGFTIENIEDNGYLKNFILYTIIYLYSFTVDLPLLTYIKQEKDFIPILLKLIEVNNSIIQVNAYRVLATILSEDDVKQLENPSKITQVFVEYIALHIDNMYRKNILETTLLGLISTFLCGIC</sequence>
<evidence type="ECO:0000313" key="1">
    <source>
        <dbReference type="EMBL" id="CAF1307027.1"/>
    </source>
</evidence>
<proteinExistence type="predicted"/>
<keyword evidence="3" id="KW-1185">Reference proteome</keyword>
<dbReference type="Proteomes" id="UP000681722">
    <property type="component" value="Unassembled WGS sequence"/>
</dbReference>
<protein>
    <submittedName>
        <fullName evidence="1">Uncharacterized protein</fullName>
    </submittedName>
</protein>
<dbReference type="EMBL" id="CAJNOQ010012744">
    <property type="protein sequence ID" value="CAF1307027.1"/>
    <property type="molecule type" value="Genomic_DNA"/>
</dbReference>
<evidence type="ECO:0000313" key="2">
    <source>
        <dbReference type="EMBL" id="CAF4140892.1"/>
    </source>
</evidence>
<evidence type="ECO:0000313" key="3">
    <source>
        <dbReference type="Proteomes" id="UP000663829"/>
    </source>
</evidence>
<dbReference type="EMBL" id="CAJOBC010040349">
    <property type="protein sequence ID" value="CAF4140892.1"/>
    <property type="molecule type" value="Genomic_DNA"/>
</dbReference>
<accession>A0A815E651</accession>
<comment type="caution">
    <text evidence="1">The sequence shown here is derived from an EMBL/GenBank/DDBJ whole genome shotgun (WGS) entry which is preliminary data.</text>
</comment>
<organism evidence="1 3">
    <name type="scientific">Didymodactylos carnosus</name>
    <dbReference type="NCBI Taxonomy" id="1234261"/>
    <lineage>
        <taxon>Eukaryota</taxon>
        <taxon>Metazoa</taxon>
        <taxon>Spiralia</taxon>
        <taxon>Gnathifera</taxon>
        <taxon>Rotifera</taxon>
        <taxon>Eurotatoria</taxon>
        <taxon>Bdelloidea</taxon>
        <taxon>Philodinida</taxon>
        <taxon>Philodinidae</taxon>
        <taxon>Didymodactylos</taxon>
    </lineage>
</organism>
<dbReference type="Proteomes" id="UP000663829">
    <property type="component" value="Unassembled WGS sequence"/>
</dbReference>
<dbReference type="AlphaFoldDB" id="A0A815E651"/>
<gene>
    <name evidence="1" type="ORF">GPM918_LOCUS28806</name>
    <name evidence="2" type="ORF">SRO942_LOCUS29326</name>
</gene>
<name>A0A815E651_9BILA</name>
<dbReference type="OrthoDB" id="6160824at2759"/>